<name>A0A977KT17_9CYAN</name>
<gene>
    <name evidence="3" type="ORF">KA717_26170</name>
</gene>
<dbReference type="InterPro" id="IPR013099">
    <property type="entry name" value="K_chnl_dom"/>
</dbReference>
<proteinExistence type="predicted"/>
<evidence type="ECO:0000259" key="2">
    <source>
        <dbReference type="Pfam" id="PF07885"/>
    </source>
</evidence>
<dbReference type="Gene3D" id="1.10.287.70">
    <property type="match status" value="1"/>
</dbReference>
<feature type="transmembrane region" description="Helical" evidence="1">
    <location>
        <begin position="48"/>
        <end position="65"/>
    </location>
</feature>
<keyword evidence="1" id="KW-0812">Transmembrane</keyword>
<feature type="transmembrane region" description="Helical" evidence="1">
    <location>
        <begin position="175"/>
        <end position="194"/>
    </location>
</feature>
<dbReference type="KEGG" id="wna:KA717_26170"/>
<feature type="transmembrane region" description="Helical" evidence="1">
    <location>
        <begin position="25"/>
        <end position="42"/>
    </location>
</feature>
<feature type="transmembrane region" description="Helical" evidence="1">
    <location>
        <begin position="77"/>
        <end position="94"/>
    </location>
</feature>
<accession>A0A977KT17</accession>
<keyword evidence="1" id="KW-1133">Transmembrane helix</keyword>
<feature type="transmembrane region" description="Helical" evidence="1">
    <location>
        <begin position="135"/>
        <end position="155"/>
    </location>
</feature>
<dbReference type="GO" id="GO:0034220">
    <property type="term" value="P:monoatomic ion transmembrane transport"/>
    <property type="evidence" value="ECO:0007669"/>
    <property type="project" value="UniProtKB-KW"/>
</dbReference>
<evidence type="ECO:0000256" key="1">
    <source>
        <dbReference type="SAM" id="Phobius"/>
    </source>
</evidence>
<dbReference type="Pfam" id="PF07885">
    <property type="entry name" value="Ion_trans_2"/>
    <property type="match status" value="1"/>
</dbReference>
<keyword evidence="1" id="KW-0472">Membrane</keyword>
<feature type="domain" description="Potassium channel" evidence="2">
    <location>
        <begin position="146"/>
        <end position="224"/>
    </location>
</feature>
<keyword evidence="3" id="KW-0406">Ion transport</keyword>
<dbReference type="EMBL" id="CP073041">
    <property type="protein sequence ID" value="UXE59324.1"/>
    <property type="molecule type" value="Genomic_DNA"/>
</dbReference>
<feature type="transmembrane region" description="Helical" evidence="1">
    <location>
        <begin position="100"/>
        <end position="123"/>
    </location>
</feature>
<keyword evidence="3" id="KW-0407">Ion channel</keyword>
<evidence type="ECO:0000313" key="3">
    <source>
        <dbReference type="EMBL" id="UXE59324.1"/>
    </source>
</evidence>
<keyword evidence="3" id="KW-0813">Transport</keyword>
<organism evidence="3">
    <name type="scientific">Woronichinia naegeliana WA131</name>
    <dbReference type="NCBI Taxonomy" id="2824559"/>
    <lineage>
        <taxon>Bacteria</taxon>
        <taxon>Bacillati</taxon>
        <taxon>Cyanobacteriota</taxon>
        <taxon>Cyanophyceae</taxon>
        <taxon>Synechococcales</taxon>
        <taxon>Coelosphaeriaceae</taxon>
        <taxon>Woronichinia</taxon>
    </lineage>
</organism>
<dbReference type="Proteomes" id="UP001065613">
    <property type="component" value="Chromosome"/>
</dbReference>
<dbReference type="AlphaFoldDB" id="A0A977KT17"/>
<dbReference type="SUPFAM" id="SSF81324">
    <property type="entry name" value="Voltage-gated potassium channels"/>
    <property type="match status" value="1"/>
</dbReference>
<protein>
    <submittedName>
        <fullName evidence="3">Potassium channel family protein</fullName>
    </submittedName>
</protein>
<sequence>MRIFWRSFWRSKFALRWRIFRENPYQHLLLSLIFLFFAFAFVDNDYPFGGVAINALFLLTVLFVIETFQLPQRFLNCFRLIAILSFGINSYIILFLEQDIWFSTFISHIIQLIFIATAIWIILKRIFRDKHVTGDILVGGISVYLMVGFFWFQLYQILVSFDPKAFSQTMTYYRTFYFSFVTLTTVGYGDIVPINRVGMVMSNMEAIIGQMYPAVILSRLVSLYVQDLKD</sequence>
<reference evidence="3" key="1">
    <citation type="submission" date="2021-04" db="EMBL/GenBank/DDBJ databases">
        <title>Genome sequence of Woronichinia naegeliana from Washington state freshwater lake bloom.</title>
        <authorList>
            <person name="Dreher T.W."/>
        </authorList>
    </citation>
    <scope>NUCLEOTIDE SEQUENCE</scope>
    <source>
        <strain evidence="3">WA131</strain>
    </source>
</reference>